<keyword evidence="2" id="KW-0472">Membrane</keyword>
<gene>
    <name evidence="3" type="ORF">OCOJLMKI_2100</name>
</gene>
<comment type="caution">
    <text evidence="3">The sequence shown here is derived from an EMBL/GenBank/DDBJ whole genome shotgun (WGS) entry which is preliminary data.</text>
</comment>
<feature type="compositionally biased region" description="Pro residues" evidence="1">
    <location>
        <begin position="209"/>
        <end position="218"/>
    </location>
</feature>
<dbReference type="Proteomes" id="UP001055125">
    <property type="component" value="Unassembled WGS sequence"/>
</dbReference>
<feature type="transmembrane region" description="Helical" evidence="2">
    <location>
        <begin position="33"/>
        <end position="55"/>
    </location>
</feature>
<keyword evidence="2" id="KW-1133">Transmembrane helix</keyword>
<keyword evidence="2" id="KW-0812">Transmembrane</keyword>
<evidence type="ECO:0008006" key="5">
    <source>
        <dbReference type="Google" id="ProtNLM"/>
    </source>
</evidence>
<protein>
    <recommendedName>
        <fullName evidence="5">DUF308 domain-containing protein</fullName>
    </recommendedName>
</protein>
<dbReference type="EMBL" id="BPQP01000030">
    <property type="protein sequence ID" value="GJD94893.1"/>
    <property type="molecule type" value="Genomic_DNA"/>
</dbReference>
<keyword evidence="4" id="KW-1185">Reference proteome</keyword>
<reference evidence="3" key="1">
    <citation type="journal article" date="2021" name="Front. Microbiol.">
        <title>Comprehensive Comparative Genomics and Phenotyping of Methylobacterium Species.</title>
        <authorList>
            <person name="Alessa O."/>
            <person name="Ogura Y."/>
            <person name="Fujitani Y."/>
            <person name="Takami H."/>
            <person name="Hayashi T."/>
            <person name="Sahin N."/>
            <person name="Tani A."/>
        </authorList>
    </citation>
    <scope>NUCLEOTIDE SEQUENCE</scope>
    <source>
        <strain evidence="3">DSM 19015</strain>
    </source>
</reference>
<accession>A0ABQ4RZ39</accession>
<evidence type="ECO:0000313" key="3">
    <source>
        <dbReference type="EMBL" id="GJD94893.1"/>
    </source>
</evidence>
<evidence type="ECO:0000313" key="4">
    <source>
        <dbReference type="Proteomes" id="UP001055125"/>
    </source>
</evidence>
<organism evidence="3 4">
    <name type="scientific">Methylobacterium iners</name>
    <dbReference type="NCBI Taxonomy" id="418707"/>
    <lineage>
        <taxon>Bacteria</taxon>
        <taxon>Pseudomonadati</taxon>
        <taxon>Pseudomonadota</taxon>
        <taxon>Alphaproteobacteria</taxon>
        <taxon>Hyphomicrobiales</taxon>
        <taxon>Methylobacteriaceae</taxon>
        <taxon>Methylobacterium</taxon>
    </lineage>
</organism>
<feature type="compositionally biased region" description="Low complexity" evidence="1">
    <location>
        <begin position="98"/>
        <end position="141"/>
    </location>
</feature>
<evidence type="ECO:0000256" key="1">
    <source>
        <dbReference type="SAM" id="MobiDB-lite"/>
    </source>
</evidence>
<evidence type="ECO:0000256" key="2">
    <source>
        <dbReference type="SAM" id="Phobius"/>
    </source>
</evidence>
<reference evidence="3" key="2">
    <citation type="submission" date="2021-08" db="EMBL/GenBank/DDBJ databases">
        <authorList>
            <person name="Tani A."/>
            <person name="Ola A."/>
            <person name="Ogura Y."/>
            <person name="Katsura K."/>
            <person name="Hayashi T."/>
        </authorList>
    </citation>
    <scope>NUCLEOTIDE SEQUENCE</scope>
    <source>
        <strain evidence="3">DSM 19015</strain>
    </source>
</reference>
<name>A0ABQ4RZ39_9HYPH</name>
<feature type="compositionally biased region" description="Basic and acidic residues" evidence="1">
    <location>
        <begin position="148"/>
        <end position="168"/>
    </location>
</feature>
<feature type="region of interest" description="Disordered" evidence="1">
    <location>
        <begin position="186"/>
        <end position="218"/>
    </location>
</feature>
<dbReference type="RefSeq" id="WP_238244051.1">
    <property type="nucleotide sequence ID" value="NZ_BPQP01000030.1"/>
</dbReference>
<proteinExistence type="predicted"/>
<feature type="region of interest" description="Disordered" evidence="1">
    <location>
        <begin position="66"/>
        <end position="168"/>
    </location>
</feature>
<sequence length="276" mass="28087">MIIALFALAVLMIIGGAASVVQGFPFVRLESGLAMVIAGATVASAGAVLLGIAALTARLRGVEQALGRGSEARPETLPQRAMAATRANPRPVEPSMDAGALPTGPMAGAALAGLAAPQAPHATSEPVSEAVAEPAPQAAEPMLPDFLPHAKEPARHPAPEADAQHPDAEVPVRAAAAPVEADLFTAPEPAPVPEEEPVALRPSLDEPPLDPAPDMPPAEPELQVVGTYASGGNTYVMYSNGSIEAETPRGRFSFNSLDELKAFVDAGGESESRGAA</sequence>